<dbReference type="InterPro" id="IPR012340">
    <property type="entry name" value="NA-bd_OB-fold"/>
</dbReference>
<dbReference type="SUPFAM" id="SSF50249">
    <property type="entry name" value="Nucleic acid-binding proteins"/>
    <property type="match status" value="1"/>
</dbReference>
<evidence type="ECO:0000313" key="3">
    <source>
        <dbReference type="Proteomes" id="UP001341840"/>
    </source>
</evidence>
<name>A0ABU6XR76_9FABA</name>
<dbReference type="Gene3D" id="2.40.50.140">
    <property type="entry name" value="Nucleic acid-binding proteins"/>
    <property type="match status" value="1"/>
</dbReference>
<dbReference type="InterPro" id="IPR013955">
    <property type="entry name" value="Rep_factor-A_C"/>
</dbReference>
<organism evidence="2 3">
    <name type="scientific">Stylosanthes scabra</name>
    <dbReference type="NCBI Taxonomy" id="79078"/>
    <lineage>
        <taxon>Eukaryota</taxon>
        <taxon>Viridiplantae</taxon>
        <taxon>Streptophyta</taxon>
        <taxon>Embryophyta</taxon>
        <taxon>Tracheophyta</taxon>
        <taxon>Spermatophyta</taxon>
        <taxon>Magnoliopsida</taxon>
        <taxon>eudicotyledons</taxon>
        <taxon>Gunneridae</taxon>
        <taxon>Pentapetalae</taxon>
        <taxon>rosids</taxon>
        <taxon>fabids</taxon>
        <taxon>Fabales</taxon>
        <taxon>Fabaceae</taxon>
        <taxon>Papilionoideae</taxon>
        <taxon>50 kb inversion clade</taxon>
        <taxon>dalbergioids sensu lato</taxon>
        <taxon>Dalbergieae</taxon>
        <taxon>Pterocarpus clade</taxon>
        <taxon>Stylosanthes</taxon>
    </lineage>
</organism>
<gene>
    <name evidence="2" type="ORF">PIB30_079669</name>
</gene>
<protein>
    <recommendedName>
        <fullName evidence="1">Replication factor A C-terminal domain-containing protein</fullName>
    </recommendedName>
</protein>
<dbReference type="EMBL" id="JASCZI010212585">
    <property type="protein sequence ID" value="MED6199841.1"/>
    <property type="molecule type" value="Genomic_DNA"/>
</dbReference>
<dbReference type="Proteomes" id="UP001341840">
    <property type="component" value="Unassembled WGS sequence"/>
</dbReference>
<dbReference type="PANTHER" id="PTHR47165">
    <property type="entry name" value="OS03G0429900 PROTEIN"/>
    <property type="match status" value="1"/>
</dbReference>
<feature type="domain" description="Replication factor A C-terminal" evidence="1">
    <location>
        <begin position="18"/>
        <end position="138"/>
    </location>
</feature>
<comment type="caution">
    <text evidence="2">The sequence shown here is derived from an EMBL/GenBank/DDBJ whole genome shotgun (WGS) entry which is preliminary data.</text>
</comment>
<dbReference type="PANTHER" id="PTHR47165:SF4">
    <property type="entry name" value="OS03G0429900 PROTEIN"/>
    <property type="match status" value="1"/>
</dbReference>
<sequence>MSRITNNVSSHLQECQPWITVKFEALNVRSNDWCYSARDGCKKKVDTRDGTSSEAKHCSKDTGARVDRYKIEVIATNDTGCINLLLWDREAKLLCGKPAEEVKKEKLEGDDNYPKTLNNMLDRKLLIRIHVRSSNITDGDPVYPVIKVIHDEEVIGRCTPLKDPMKGQVAVDPGNATSLSTENLSNAVNLISDSDPHYSVDDLDSVSTIEAKTPNASASTPMTDCSPDMTQPEQEINLSTNRSKRARVKKQKFMFEEDDV</sequence>
<evidence type="ECO:0000259" key="1">
    <source>
        <dbReference type="Pfam" id="PF08646"/>
    </source>
</evidence>
<evidence type="ECO:0000313" key="2">
    <source>
        <dbReference type="EMBL" id="MED6199841.1"/>
    </source>
</evidence>
<dbReference type="Pfam" id="PF08646">
    <property type="entry name" value="Rep_fac-A_C"/>
    <property type="match status" value="1"/>
</dbReference>
<keyword evidence="3" id="KW-1185">Reference proteome</keyword>
<reference evidence="2 3" key="1">
    <citation type="journal article" date="2023" name="Plants (Basel)">
        <title>Bridging the Gap: Combining Genomics and Transcriptomics Approaches to Understand Stylosanthes scabra, an Orphan Legume from the Brazilian Caatinga.</title>
        <authorList>
            <person name="Ferreira-Neto J.R.C."/>
            <person name="da Silva M.D."/>
            <person name="Binneck E."/>
            <person name="de Melo N.F."/>
            <person name="da Silva R.H."/>
            <person name="de Melo A.L.T.M."/>
            <person name="Pandolfi V."/>
            <person name="Bustamante F.O."/>
            <person name="Brasileiro-Vidal A.C."/>
            <person name="Benko-Iseppon A.M."/>
        </authorList>
    </citation>
    <scope>NUCLEOTIDE SEQUENCE [LARGE SCALE GENOMIC DNA]</scope>
    <source>
        <tissue evidence="2">Leaves</tissue>
    </source>
</reference>
<proteinExistence type="predicted"/>
<accession>A0ABU6XR76</accession>